<feature type="transmembrane region" description="Helical" evidence="7">
    <location>
        <begin position="370"/>
        <end position="397"/>
    </location>
</feature>
<feature type="transmembrane region" description="Helical" evidence="7">
    <location>
        <begin position="122"/>
        <end position="142"/>
    </location>
</feature>
<evidence type="ECO:0000256" key="7">
    <source>
        <dbReference type="SAM" id="Phobius"/>
    </source>
</evidence>
<proteinExistence type="predicted"/>
<dbReference type="PROSITE" id="PS00216">
    <property type="entry name" value="SUGAR_TRANSPORT_1"/>
    <property type="match status" value="1"/>
</dbReference>
<evidence type="ECO:0000313" key="9">
    <source>
        <dbReference type="EMBL" id="GED68652.1"/>
    </source>
</evidence>
<feature type="transmembrane region" description="Helical" evidence="7">
    <location>
        <begin position="21"/>
        <end position="39"/>
    </location>
</feature>
<dbReference type="InterPro" id="IPR005829">
    <property type="entry name" value="Sugar_transporter_CS"/>
</dbReference>
<dbReference type="InterPro" id="IPR020846">
    <property type="entry name" value="MFS_dom"/>
</dbReference>
<protein>
    <submittedName>
        <fullName evidence="10">Arabinose transporter permease</fullName>
    </submittedName>
    <submittedName>
        <fullName evidence="9">MFS transporter</fullName>
    </submittedName>
</protein>
<dbReference type="PANTHER" id="PTHR42718">
    <property type="entry name" value="MAJOR FACILITATOR SUPERFAMILY MULTIDRUG TRANSPORTER MFSC"/>
    <property type="match status" value="1"/>
</dbReference>
<evidence type="ECO:0000256" key="6">
    <source>
        <dbReference type="ARBA" id="ARBA00023136"/>
    </source>
</evidence>
<name>A0A0K9YMT5_9BACL</name>
<keyword evidence="2" id="KW-0813">Transport</keyword>
<evidence type="ECO:0000259" key="8">
    <source>
        <dbReference type="PROSITE" id="PS50850"/>
    </source>
</evidence>
<evidence type="ECO:0000256" key="2">
    <source>
        <dbReference type="ARBA" id="ARBA00022448"/>
    </source>
</evidence>
<keyword evidence="12" id="KW-1185">Reference proteome</keyword>
<dbReference type="AlphaFoldDB" id="A0A0K9YMT5"/>
<dbReference type="GO" id="GO:0022857">
    <property type="term" value="F:transmembrane transporter activity"/>
    <property type="evidence" value="ECO:0007669"/>
    <property type="project" value="InterPro"/>
</dbReference>
<keyword evidence="6 7" id="KW-0472">Membrane</keyword>
<evidence type="ECO:0000256" key="4">
    <source>
        <dbReference type="ARBA" id="ARBA00022692"/>
    </source>
</evidence>
<dbReference type="GO" id="GO:0005886">
    <property type="term" value="C:plasma membrane"/>
    <property type="evidence" value="ECO:0007669"/>
    <property type="project" value="UniProtKB-SubCell"/>
</dbReference>
<accession>A0A0K9YMT5</accession>
<feature type="transmembrane region" description="Helical" evidence="7">
    <location>
        <begin position="244"/>
        <end position="262"/>
    </location>
</feature>
<feature type="transmembrane region" description="Helical" evidence="7">
    <location>
        <begin position="213"/>
        <end position="232"/>
    </location>
</feature>
<evidence type="ECO:0000256" key="5">
    <source>
        <dbReference type="ARBA" id="ARBA00022989"/>
    </source>
</evidence>
<evidence type="ECO:0000256" key="3">
    <source>
        <dbReference type="ARBA" id="ARBA00022475"/>
    </source>
</evidence>
<feature type="transmembrane region" description="Helical" evidence="7">
    <location>
        <begin position="91"/>
        <end position="110"/>
    </location>
</feature>
<gene>
    <name evidence="10" type="ORF">ADS79_29595</name>
    <name evidence="9" type="ORF">BRE01_23540</name>
</gene>
<feature type="transmembrane region" description="Helical" evidence="7">
    <location>
        <begin position="283"/>
        <end position="306"/>
    </location>
</feature>
<dbReference type="STRING" id="54915.ADS79_29595"/>
<keyword evidence="3" id="KW-1003">Cell membrane</keyword>
<dbReference type="Gene3D" id="1.20.1250.20">
    <property type="entry name" value="MFS general substrate transporter like domains"/>
    <property type="match status" value="1"/>
</dbReference>
<dbReference type="PATRIC" id="fig|54915.3.peg.5138"/>
<feature type="transmembrane region" description="Helical" evidence="7">
    <location>
        <begin position="179"/>
        <end position="201"/>
    </location>
</feature>
<dbReference type="PROSITE" id="PS50850">
    <property type="entry name" value="MFS"/>
    <property type="match status" value="1"/>
</dbReference>
<dbReference type="RefSeq" id="WP_049742021.1">
    <property type="nucleotide sequence ID" value="NZ_BJON01000009.1"/>
</dbReference>
<feature type="transmembrane region" description="Helical" evidence="7">
    <location>
        <begin position="154"/>
        <end position="173"/>
    </location>
</feature>
<dbReference type="Gene3D" id="1.20.1720.10">
    <property type="entry name" value="Multidrug resistance protein D"/>
    <property type="match status" value="1"/>
</dbReference>
<reference evidence="10" key="2">
    <citation type="submission" date="2015-07" db="EMBL/GenBank/DDBJ databases">
        <title>MeaNS - Measles Nucleotide Surveillance Program.</title>
        <authorList>
            <person name="Tran T."/>
            <person name="Druce J."/>
        </authorList>
    </citation>
    <scope>NUCLEOTIDE SEQUENCE</scope>
    <source>
        <strain evidence="10">DSM 9887</strain>
    </source>
</reference>
<keyword evidence="5 7" id="KW-1133">Transmembrane helix</keyword>
<reference evidence="11" key="1">
    <citation type="submission" date="2015-07" db="EMBL/GenBank/DDBJ databases">
        <title>Genome sequencing project for genomic taxonomy and phylogenomics of Bacillus-like bacteria.</title>
        <authorList>
            <person name="Liu B."/>
            <person name="Wang J."/>
            <person name="Zhu Y."/>
            <person name="Liu G."/>
            <person name="Chen Q."/>
            <person name="Chen Z."/>
            <person name="Lan J."/>
            <person name="Che J."/>
            <person name="Ge C."/>
            <person name="Shi H."/>
            <person name="Pan Z."/>
            <person name="Liu X."/>
        </authorList>
    </citation>
    <scope>NUCLEOTIDE SEQUENCE [LARGE SCALE GENOMIC DNA]</scope>
    <source>
        <strain evidence="11">DSM 9887</strain>
    </source>
</reference>
<evidence type="ECO:0000313" key="11">
    <source>
        <dbReference type="Proteomes" id="UP000036834"/>
    </source>
</evidence>
<dbReference type="Proteomes" id="UP000319578">
    <property type="component" value="Unassembled WGS sequence"/>
</dbReference>
<comment type="subcellular location">
    <subcellularLocation>
        <location evidence="1">Cell membrane</location>
        <topology evidence="1">Multi-pass membrane protein</topology>
    </subcellularLocation>
</comment>
<dbReference type="Pfam" id="PF07690">
    <property type="entry name" value="MFS_1"/>
    <property type="match status" value="1"/>
</dbReference>
<dbReference type="EMBL" id="LGIQ01000011">
    <property type="protein sequence ID" value="KNB69981.1"/>
    <property type="molecule type" value="Genomic_DNA"/>
</dbReference>
<dbReference type="OrthoDB" id="2414439at2"/>
<evidence type="ECO:0000313" key="10">
    <source>
        <dbReference type="EMBL" id="KNB69981.1"/>
    </source>
</evidence>
<comment type="caution">
    <text evidence="10">The sequence shown here is derived from an EMBL/GenBank/DDBJ whole genome shotgun (WGS) entry which is preliminary data.</text>
</comment>
<dbReference type="EMBL" id="BJON01000009">
    <property type="protein sequence ID" value="GED68652.1"/>
    <property type="molecule type" value="Genomic_DNA"/>
</dbReference>
<feature type="transmembrane region" description="Helical" evidence="7">
    <location>
        <begin position="59"/>
        <end position="79"/>
    </location>
</feature>
<dbReference type="Proteomes" id="UP000036834">
    <property type="component" value="Unassembled WGS sequence"/>
</dbReference>
<dbReference type="SUPFAM" id="SSF103473">
    <property type="entry name" value="MFS general substrate transporter"/>
    <property type="match status" value="1"/>
</dbReference>
<evidence type="ECO:0000313" key="12">
    <source>
        <dbReference type="Proteomes" id="UP000319578"/>
    </source>
</evidence>
<sequence length="479" mass="49711">MNSASPAAASVGSISLLRPGVPAWVASTIACVCAFMVVMDSSIVNVALSAMSADLGLSATGQQWVVDAYLLMLGGFMLLASRASDIYGRKVILQTALILFTGASLVGGLATNSAMLIAARAVQGFGGSVLATSTLAVIVSAYPKGPKQKRAISLWAASSSLASAFGVIIGGMLTSFASWRWVMFVNVPIGVALIIIVALSLQRQPKNAKREKLDIPGAAAITLSVAAFIYGITQTVDQGWDSPVVLWTLGLSLILLTVFVWVELRATQPLIRLEIFRHRNVPVGMIMVLGLGAALTANMYFLSLVLQNIEGYSPFETGLALLPMAGTLAVTAIVSRRLEDAGFHRLPFFGGLLAAAGFVWLNWLPLHPDYVTWVLLPSLLIGAGLGLMLMTAIHAVLAGIPSKDSGIAAGLQNTARQLGGALGIAVLVTVVHSAAGGQTSADGIAGVSQLSGYHAAFLVSGAISGISALASLLLRRHAN</sequence>
<evidence type="ECO:0000256" key="1">
    <source>
        <dbReference type="ARBA" id="ARBA00004651"/>
    </source>
</evidence>
<dbReference type="CDD" id="cd17321">
    <property type="entry name" value="MFS_MMR_MDR_like"/>
    <property type="match status" value="1"/>
</dbReference>
<dbReference type="InterPro" id="IPR036259">
    <property type="entry name" value="MFS_trans_sf"/>
</dbReference>
<reference evidence="9 12" key="3">
    <citation type="submission" date="2019-06" db="EMBL/GenBank/DDBJ databases">
        <title>Whole genome shotgun sequence of Brevibacillus reuszeri NBRC 15719.</title>
        <authorList>
            <person name="Hosoyama A."/>
            <person name="Uohara A."/>
            <person name="Ohji S."/>
            <person name="Ichikawa N."/>
        </authorList>
    </citation>
    <scope>NUCLEOTIDE SEQUENCE [LARGE SCALE GENOMIC DNA]</scope>
    <source>
        <strain evidence="9 12">NBRC 15719</strain>
    </source>
</reference>
<feature type="transmembrane region" description="Helical" evidence="7">
    <location>
        <begin position="346"/>
        <end position="364"/>
    </location>
</feature>
<dbReference type="InterPro" id="IPR011701">
    <property type="entry name" value="MFS"/>
</dbReference>
<organism evidence="10 11">
    <name type="scientific">Brevibacillus reuszeri</name>
    <dbReference type="NCBI Taxonomy" id="54915"/>
    <lineage>
        <taxon>Bacteria</taxon>
        <taxon>Bacillati</taxon>
        <taxon>Bacillota</taxon>
        <taxon>Bacilli</taxon>
        <taxon>Bacillales</taxon>
        <taxon>Paenibacillaceae</taxon>
        <taxon>Brevibacillus</taxon>
    </lineage>
</organism>
<feature type="transmembrane region" description="Helical" evidence="7">
    <location>
        <begin position="318"/>
        <end position="334"/>
    </location>
</feature>
<feature type="domain" description="Major facilitator superfamily (MFS) profile" evidence="8">
    <location>
        <begin position="26"/>
        <end position="479"/>
    </location>
</feature>
<feature type="transmembrane region" description="Helical" evidence="7">
    <location>
        <begin position="418"/>
        <end position="435"/>
    </location>
</feature>
<dbReference type="PANTHER" id="PTHR42718:SF46">
    <property type="entry name" value="BLR6921 PROTEIN"/>
    <property type="match status" value="1"/>
</dbReference>
<keyword evidence="4 7" id="KW-0812">Transmembrane</keyword>
<feature type="transmembrane region" description="Helical" evidence="7">
    <location>
        <begin position="455"/>
        <end position="474"/>
    </location>
</feature>